<accession>A0A0F9W235</accession>
<dbReference type="EMBL" id="LAZR01000369">
    <property type="protein sequence ID" value="KKN72138.1"/>
    <property type="molecule type" value="Genomic_DNA"/>
</dbReference>
<evidence type="ECO:0000256" key="2">
    <source>
        <dbReference type="SAM" id="MobiDB-lite"/>
    </source>
</evidence>
<sequence length="3359" mass="377305">MPEKRLFNIDPLLEGVEEEESIPLIPTNTIAPPLQVLEPEEQPPIPSVGQRIQGRQRETFRQSLLSTSIIPVDDPNFEVSQQTGFSMEALKDNPEAAERIKQSLDITDEEIDDLHRLAPLFVERFLSDPNFAAATRDEIEHVSAFEQNLEDLKDYLGDIGVAAGLGVDNYKQAWDGAVWMSQVLAGGEISPERMQEILDREEVIRRKDEEIEERGFITGIPLAVAEQGVNLVTSVLAMFAGRAVGRGVGAGIGALGATPVTVAGVSATGSAIGERGMLFLHAAMLEGGHAMVDYATMTDEDGNSITPEDAAAFALMTGGLAGMVEAATFPIVAKVLPGGRTFLLREAQRTAVRKLLANKTSRELVLRAFRDLGVAASVEAIQEGLQEFIQIFTGELGKYSSPDAFEGQGLDDILRKFIFTDEEGNFKALAQIWQAMRTGVQVGLGAGGPATTVRVVKAVKTDGRGPSIESALPDEPTITPIDETVDPNTGRPLGEEEFINVEIEEGEEAAEGVAREVEVPISESPEDTADAQILMQGVEESNAIEREQRFFDYIGEFAKGAKSIKRTPQEMAEYVEETAEEFLGNQSLRFIRVDAQTLSKHINENPDALDDFRKVLPDLEVRVNQALRVDGDVLFPLGEYVVYVGGTDSHGKLKEHLKLRAGATTAFEAAFHEDNLKEEAARLMENQVLTQQDREDFERIHADLTEKYRAELEETGRVGSSQVIIDQAGLAARAVINLSIASGKPLEEVAPPGVFAGRREGRRAFIEIEGGERPVGGIVTQPRPLGRSFADREIFLNSLAVAVGGGELVPIHKAFSSELISALKNSTLFESLKQDLPSLPSELGEITDERLRETIQEVLKEQMERGAEVETRFSKKVKFLGEHTDLEFDVDSIAPRMTEEEAKDLGGRARPLTPGSFPSSPEAISGKPDILDQPDMSRRGFLKILGAATAAISVGPVTVSKEIISLKAKEVIGITGSAMRNSHFWRKLVFEQGTFALEMLKDFNFDVDVAETFEEIKEEKEGLKTLAETLINTGDIEPELWKTGDGSEIGWNSQEQAFDTFDSGGKFIGQFENAQDAFRSVGAEAPSNVLKELEEEVKPPSEKIEIKELPVTTRRGFLPQLSKIFSKELVDVLGNPKLLGNLVKELSKIGVDSTEEQVEETATLFLEEEFLEEQIEGEGGVIRQPEMNRRTFLKSLGIIAGSIAVVGKEVTKAVTPSLTDLELIQLSPEEIPNFGRMTQAEGFIDTFAGMDEIPKEIKIKVAGSVKKFNERFEEDEFDELFEEFYEEHPIEGFTVEGSEEDSLVIIKEPITKKFFFQVGEEPPGLSRDDADMLRQVSFEDAPTTLERVVDLLRDVNPTLFEKVISEVDNKTSSVKQLNNNASKLQRDINILDDEIRSAKFEDEKKRLIKQKQSIMKRRDSILDALDTLRAPPKEIGFKSATPQIQLPKIFSQELLNVVSSPELLSKLTDEVIALGEKVTSEQIEGASRLLLEQQLPEGAEPEGGIEVLDQLEPVQVPTFYSAVLRAVELSSLPKGTPEQWMGIIRKAPNVKKEELEFVDVEGFLGGRESVTRGELQEFISKHNVKIETVNSVERGEFDREHFVLNEIDFSISNNLRVEIRDRFEVIWERDHPDKILSADVIRERNEWVEERITENPPRVWSTNLGFEIQFSPLGSEEYSISGPDAGYIASYTTFEDAEEAIFEIERGGGFAEQTVDGGTNYVERLLKWSNAPEGVIYNEEHFAGHENVIGYFRGKTRQFDDVSAFIIDEMQSGWHQQGRDKGYITLPQPEVIKRKRELNREAAILRKNLADRIGEVITSLDIYNLNLLDFVLNLKQYAVANGFEVSIKERLDPSDFALRFTGPDSISWMEFITASSDFSDKDSNSRREAITSHLVRSSDAEYLSLIKKLNKNRSDVIFSGISNVPFKNNWHELLLKQAIRDVVEGGHDAIGWSPSRIIYKRYGGANFSSISKIEWERDDESQTVRLVGQPSHHNLPPMEFTNIPIKEMEEFIGARGVASDALIQEITEGKKVSGILTKKDESSALGFLLAKPFIHNLYDKKAVQYMRKIGKKHGVTVEKRVDDDGNEWWFMPIPDSLKDVVLRKGQPLFQEEDGSTSGESRGFFSPDENVIGLTSKANFSTFMHEMAHWYLHTLNRLSQDPGVPDVVRQDLEVAFRWMGITSFDEVTREHHEMYADGFLKFLQEGSSPTLERRMQAVFHRFRRWLSSIYKEGQLPELNDEIRGHFDRMLATDEEIAQARASSGFQPAFASAREMGVTEQEFNDYLDNADMMASEAKRRLDGDELRRQKGKKTKGYRNRFAVEKRRIVEGMKKLPVHQAKQFLMHGTLPDGNKSSGIHKLDHNKVIELFKDNKDLIRFPGGPHTITVRDGTGLDPEWAAQLFGFAGGFELLKAVFAHTNEKVNVEATKMAGLNLEKKGNIAPEVDDKTTRANEAVQNHHLENVLLAELEAAERKTGKRTIPVRRLKIFAEGFINDTPVGKIRPEEHLREGRKQANLGISAARRGDMEALAEARRRQLMSLYLYRAARDKTKRLSKMVTDLKRINKSNSRKAIGVEAMEQIDDIMFRFTLTQRRPQVTAKTQTLDEYLDTVYPVRVDPADIEGQVHYKSLPFGKFEALYESIMSLAHVGRDQQKILKEGEKIEQALFAAELKDVLEENIPVSEGKIELDDPFLKPVSDTILSLHALIRRMSHLAKVMDGFKANGFVFRNYILPAAKGSDDYFSRMRDITDKVAKLYERYEGRDLRRKIPIKNEEFSLRKEKMLAIVLNMGNEENLDRLLEMEQYHNHISAKSLENIKNSLEKKDMDFIQGIWDLMEFQWDDVVALERRTTGRTPKRVQPTAIVTLWGTYRGGYYPIVYDPRKVSKEEKRKARRNLTAEEFLKQRQGYAFAMTSRGHTLPRKSSAGQILNLDMASVISRHFDDVILDITHREIIMNFNKMMQNNEISGTMQKHLGNAAYRSTFVNWVDRMAQSDDIQRDAFQKMVGRFRRGIAAATMGFKWTTIIQQPVGITQSVVTIGPTAIWNGMGQIYRAIEQDPVTMSGIRQLLKDVTELSPFMNNRTHRVNREIDELFRNRTKFQTPSKIVNRTLSWVEVNMFMPLAKLQYVVDLITWLGEFNKHQIAGEDVETSKALADRAVKESQSSGARVDLSAFETGPETVKIFSTFANFFGSTYNLTADSITRAKLSEDKFAFAHLLGDFLLLYTLPAVLVEAILLRGIGEPDEPEEWAAWAAKAQFRYMAGTIPVLRDISGYLEYEDSAPAGLATKEIAQFGQEAYEAIAGLTRGDLSEFDMTLLKKSLMVESIVGFRFPAAQINTTINQAEKMMDGEIKNPYLLLLRTEE</sequence>
<organism evidence="3">
    <name type="scientific">marine sediment metagenome</name>
    <dbReference type="NCBI Taxonomy" id="412755"/>
    <lineage>
        <taxon>unclassified sequences</taxon>
        <taxon>metagenomes</taxon>
        <taxon>ecological metagenomes</taxon>
    </lineage>
</organism>
<name>A0A0F9W235_9ZZZZ</name>
<keyword evidence="1" id="KW-0175">Coiled coil</keyword>
<evidence type="ECO:0000313" key="3">
    <source>
        <dbReference type="EMBL" id="KKN72138.1"/>
    </source>
</evidence>
<protein>
    <submittedName>
        <fullName evidence="3">Uncharacterized protein</fullName>
    </submittedName>
</protein>
<gene>
    <name evidence="3" type="ORF">LCGC14_0414240</name>
</gene>
<evidence type="ECO:0000256" key="1">
    <source>
        <dbReference type="SAM" id="Coils"/>
    </source>
</evidence>
<comment type="caution">
    <text evidence="3">The sequence shown here is derived from an EMBL/GenBank/DDBJ whole genome shotgun (WGS) entry which is preliminary data.</text>
</comment>
<reference evidence="3" key="1">
    <citation type="journal article" date="2015" name="Nature">
        <title>Complex archaea that bridge the gap between prokaryotes and eukaryotes.</title>
        <authorList>
            <person name="Spang A."/>
            <person name="Saw J.H."/>
            <person name="Jorgensen S.L."/>
            <person name="Zaremba-Niedzwiedzka K."/>
            <person name="Martijn J."/>
            <person name="Lind A.E."/>
            <person name="van Eijk R."/>
            <person name="Schleper C."/>
            <person name="Guy L."/>
            <person name="Ettema T.J."/>
        </authorList>
    </citation>
    <scope>NUCLEOTIDE SEQUENCE</scope>
</reference>
<proteinExistence type="predicted"/>
<feature type="coiled-coil region" evidence="1">
    <location>
        <begin position="1367"/>
        <end position="1401"/>
    </location>
</feature>
<feature type="region of interest" description="Disordered" evidence="2">
    <location>
        <begin position="903"/>
        <end position="930"/>
    </location>
</feature>